<dbReference type="SUPFAM" id="SSF54637">
    <property type="entry name" value="Thioesterase/thiol ester dehydrase-isomerase"/>
    <property type="match status" value="1"/>
</dbReference>
<evidence type="ECO:0000313" key="3">
    <source>
        <dbReference type="Proteomes" id="UP000189796"/>
    </source>
</evidence>
<dbReference type="GO" id="GO:0019171">
    <property type="term" value="F:(3R)-hydroxyacyl-[acyl-carrier-protein] dehydratase activity"/>
    <property type="evidence" value="ECO:0007669"/>
    <property type="project" value="TreeGrafter"/>
</dbReference>
<dbReference type="Gene3D" id="3.10.129.10">
    <property type="entry name" value="Hotdog Thioesterase"/>
    <property type="match status" value="1"/>
</dbReference>
<dbReference type="Gene3D" id="3.40.50.720">
    <property type="entry name" value="NAD(P)-binding Rossmann-like Domain"/>
    <property type="match status" value="1"/>
</dbReference>
<dbReference type="AlphaFoldDB" id="A0A1M5V9I6"/>
<dbReference type="OrthoDB" id="9796589at2"/>
<dbReference type="PANTHER" id="PTHR43437">
    <property type="entry name" value="HYDROXYACYL-THIOESTER DEHYDRATASE TYPE 2, MITOCHONDRIAL-RELATED"/>
    <property type="match status" value="1"/>
</dbReference>
<organism evidence="2 3">
    <name type="scientific">Bradyrhizobium erythrophlei</name>
    <dbReference type="NCBI Taxonomy" id="1437360"/>
    <lineage>
        <taxon>Bacteria</taxon>
        <taxon>Pseudomonadati</taxon>
        <taxon>Pseudomonadota</taxon>
        <taxon>Alphaproteobacteria</taxon>
        <taxon>Hyphomicrobiales</taxon>
        <taxon>Nitrobacteraceae</taxon>
        <taxon>Bradyrhizobium</taxon>
    </lineage>
</organism>
<feature type="domain" description="MaoC-like" evidence="1">
    <location>
        <begin position="8"/>
        <end position="94"/>
    </location>
</feature>
<dbReference type="CDD" id="cd03441">
    <property type="entry name" value="R_hydratase_like"/>
    <property type="match status" value="1"/>
</dbReference>
<dbReference type="RefSeq" id="WP_079604367.1">
    <property type="nucleotide sequence ID" value="NZ_LT670817.1"/>
</dbReference>
<protein>
    <submittedName>
        <fullName evidence="2">MaoC like domain-containing protein</fullName>
    </submittedName>
</protein>
<dbReference type="Proteomes" id="UP000189796">
    <property type="component" value="Chromosome I"/>
</dbReference>
<dbReference type="PANTHER" id="PTHR43437:SF3">
    <property type="entry name" value="HYDROXYACYL-THIOESTER DEHYDRATASE TYPE 2, MITOCHONDRIAL"/>
    <property type="match status" value="1"/>
</dbReference>
<dbReference type="Pfam" id="PF01575">
    <property type="entry name" value="MaoC_dehydratas"/>
    <property type="match status" value="1"/>
</dbReference>
<dbReference type="InterPro" id="IPR002539">
    <property type="entry name" value="MaoC-like_dom"/>
</dbReference>
<dbReference type="InterPro" id="IPR050965">
    <property type="entry name" value="UPF0336/Enoyl-CoA_hydratase"/>
</dbReference>
<evidence type="ECO:0000259" key="1">
    <source>
        <dbReference type="Pfam" id="PF01575"/>
    </source>
</evidence>
<gene>
    <name evidence="2" type="ORF">SAMN05443248_5849</name>
</gene>
<name>A0A1M5V9I6_9BRAD</name>
<proteinExistence type="predicted"/>
<dbReference type="EMBL" id="LT670817">
    <property type="protein sequence ID" value="SHH71885.1"/>
    <property type="molecule type" value="Genomic_DNA"/>
</dbReference>
<dbReference type="InterPro" id="IPR029069">
    <property type="entry name" value="HotDog_dom_sf"/>
</dbReference>
<reference evidence="2 3" key="1">
    <citation type="submission" date="2016-11" db="EMBL/GenBank/DDBJ databases">
        <authorList>
            <person name="Jaros S."/>
            <person name="Januszkiewicz K."/>
            <person name="Wedrychowicz H."/>
        </authorList>
    </citation>
    <scope>NUCLEOTIDE SEQUENCE [LARGE SCALE GENOMIC DNA]</scope>
    <source>
        <strain evidence="2 3">GAS138</strain>
    </source>
</reference>
<dbReference type="SUPFAM" id="SSF51735">
    <property type="entry name" value="NAD(P)-binding Rossmann-fold domains"/>
    <property type="match status" value="1"/>
</dbReference>
<evidence type="ECO:0000313" key="2">
    <source>
        <dbReference type="EMBL" id="SHH71885.1"/>
    </source>
</evidence>
<dbReference type="GO" id="GO:0006633">
    <property type="term" value="P:fatty acid biosynthetic process"/>
    <property type="evidence" value="ECO:0007669"/>
    <property type="project" value="TreeGrafter"/>
</dbReference>
<accession>A0A1M5V9I6</accession>
<sequence length="481" mass="51294">MTDAPLASRSFSPDDQIAFARLSSDWNPMHLDQAFARRTQFGAPVVHGIHTLAWAANTLLARFPLKIATIRARFPQPLYLDERATISIRARTDARIEFEVVAANTVVAHAKLSTVPGKSVAENARLAASKTVQPAQPADLRFEQLADRAGAVTIGDDDAKSLFPALTESIGLPAVKALLATSQIVGMACPGLHSLFAGLEVSCDPQGDREGFLAYAVRKVDARFRSLQIDVSGSGIAGRLDAFARPAPPSQAAMVEISPRVAGAPFAGQRSLIVGGSRGLGEVTAKIVAAGGGHAVITYHESPHDAERVATEIVGAGGRCEILRYDAASPANEQLHKLGAIDCCYYFATPKIFQRKSGLYEPEKLRTFLSFYADGFFDLCTALADGTAGKLVVFYPSTVAIDEAASTTAEYAMAKTAGEILAKYVNEFMPGLHVICRRLPRILTDQTATVGVASADNALDVMLPIVYDVQQMARPDPAPRG</sequence>
<dbReference type="InterPro" id="IPR036291">
    <property type="entry name" value="NAD(P)-bd_dom_sf"/>
</dbReference>